<dbReference type="FunFam" id="1.25.40.10:FF:000989">
    <property type="entry name" value="Pentatricopeptide repeat-containing protein At1g31430"/>
    <property type="match status" value="1"/>
</dbReference>
<dbReference type="PANTHER" id="PTHR47926:SF489">
    <property type="entry name" value="PENTATRICOPEPTIDE REPEAT-CONTAINING PROTEIN"/>
    <property type="match status" value="1"/>
</dbReference>
<dbReference type="Pfam" id="PF13812">
    <property type="entry name" value="PPR_3"/>
    <property type="match status" value="1"/>
</dbReference>
<dbReference type="Proteomes" id="UP000326396">
    <property type="component" value="Unassembled WGS sequence"/>
</dbReference>
<dbReference type="InterPro" id="IPR011990">
    <property type="entry name" value="TPR-like_helical_dom_sf"/>
</dbReference>
<dbReference type="NCBIfam" id="TIGR00756">
    <property type="entry name" value="PPR"/>
    <property type="match status" value="4"/>
</dbReference>
<organism evidence="3 4">
    <name type="scientific">Mikania micrantha</name>
    <name type="common">bitter vine</name>
    <dbReference type="NCBI Taxonomy" id="192012"/>
    <lineage>
        <taxon>Eukaryota</taxon>
        <taxon>Viridiplantae</taxon>
        <taxon>Streptophyta</taxon>
        <taxon>Embryophyta</taxon>
        <taxon>Tracheophyta</taxon>
        <taxon>Spermatophyta</taxon>
        <taxon>Magnoliopsida</taxon>
        <taxon>eudicotyledons</taxon>
        <taxon>Gunneridae</taxon>
        <taxon>Pentapetalae</taxon>
        <taxon>asterids</taxon>
        <taxon>campanulids</taxon>
        <taxon>Asterales</taxon>
        <taxon>Asteraceae</taxon>
        <taxon>Asteroideae</taxon>
        <taxon>Heliantheae alliance</taxon>
        <taxon>Eupatorieae</taxon>
        <taxon>Mikania</taxon>
    </lineage>
</organism>
<dbReference type="OrthoDB" id="185373at2759"/>
<dbReference type="EMBL" id="SZYD01000280">
    <property type="protein sequence ID" value="KAD1976349.1"/>
    <property type="molecule type" value="Genomic_DNA"/>
</dbReference>
<evidence type="ECO:0000313" key="3">
    <source>
        <dbReference type="EMBL" id="KAD1976349.1"/>
    </source>
</evidence>
<reference evidence="3 4" key="1">
    <citation type="submission" date="2019-05" db="EMBL/GenBank/DDBJ databases">
        <title>Mikania micrantha, genome provides insights into the molecular mechanism of rapid growth.</title>
        <authorList>
            <person name="Liu B."/>
        </authorList>
    </citation>
    <scope>NUCLEOTIDE SEQUENCE [LARGE SCALE GENOMIC DNA]</scope>
    <source>
        <strain evidence="3">NLD-2019</strain>
        <tissue evidence="3">Leaf</tissue>
    </source>
</reference>
<dbReference type="GO" id="GO:0009451">
    <property type="term" value="P:RNA modification"/>
    <property type="evidence" value="ECO:0007669"/>
    <property type="project" value="InterPro"/>
</dbReference>
<dbReference type="GO" id="GO:0003723">
    <property type="term" value="F:RNA binding"/>
    <property type="evidence" value="ECO:0007669"/>
    <property type="project" value="InterPro"/>
</dbReference>
<accession>A0A5N6LIU4</accession>
<sequence length="582" mass="66444">MDVDKEDGFCRGKCFFCTRRVKAMEGCEVQPVATKKKGRYVGKCENIRYERPEAFRIEPNKVIPTMYVQEHSDKLCVWHAADFADEMHKKLIKRAFRPLRVYTSTARQFLIPTKRTCIYLLKNCESMNQLKQIQTQVFVLGLAQNVDAVQKIMAFLADPSVGNLCCAQRYFDRIKTPSLFAYNVMIKAYTKSGGFGKAICLFDKMRLDGLRADNYTYPFVCKSIGCLREALIGEKIHGFVVKYGDAFDYYVCNSMIDMYGELVRNEDAHKVFNEMPERDIVSWNVLIAGYVKCKKFEDAIGVYLQMRDDKRFNQVDDALDLFQQMQVSKIKPDKFTVVALLTGCAQVGALEQGKWIHEYMNEHKITIDAVCGTALIDMYAKCGCIDKSLDVFNMLNEKDTASWTSIICALSLNGQPKKALELFYQMKESGFKPDDITFISVLNACSHGGLVDEGWMHFESMKSLYQIEPKTEHYGCLIDLLGHAGLLKEAEKVINKIPKENDDILVPVYGALLGACRLYGDVDMGEHLVNRLSEIERDESSFLTLLANIYAFVGRWEDVKKIRNKMRIIGVLSRLMVIFTSF</sequence>
<comment type="caution">
    <text evidence="3">The sequence shown here is derived from an EMBL/GenBank/DDBJ whole genome shotgun (WGS) entry which is preliminary data.</text>
</comment>
<evidence type="ECO:0008006" key="5">
    <source>
        <dbReference type="Google" id="ProtNLM"/>
    </source>
</evidence>
<dbReference type="PANTHER" id="PTHR47926">
    <property type="entry name" value="PENTATRICOPEPTIDE REPEAT-CONTAINING PROTEIN"/>
    <property type="match status" value="1"/>
</dbReference>
<keyword evidence="1" id="KW-0677">Repeat</keyword>
<dbReference type="PROSITE" id="PS51375">
    <property type="entry name" value="PPR"/>
    <property type="match status" value="3"/>
</dbReference>
<proteinExistence type="predicted"/>
<dbReference type="InterPro" id="IPR002885">
    <property type="entry name" value="PPR_rpt"/>
</dbReference>
<protein>
    <recommendedName>
        <fullName evidence="5">Pentacotripeptide-repeat region of PRORP domain-containing protein</fullName>
    </recommendedName>
</protein>
<feature type="repeat" description="PPR" evidence="2">
    <location>
        <begin position="279"/>
        <end position="309"/>
    </location>
</feature>
<dbReference type="Pfam" id="PF13041">
    <property type="entry name" value="PPR_2"/>
    <property type="match status" value="2"/>
</dbReference>
<evidence type="ECO:0000256" key="1">
    <source>
        <dbReference type="ARBA" id="ARBA00022737"/>
    </source>
</evidence>
<gene>
    <name evidence="3" type="ORF">E3N88_42079</name>
</gene>
<evidence type="ECO:0000256" key="2">
    <source>
        <dbReference type="PROSITE-ProRule" id="PRU00708"/>
    </source>
</evidence>
<dbReference type="InterPro" id="IPR046848">
    <property type="entry name" value="E_motif"/>
</dbReference>
<name>A0A5N6LIU4_9ASTR</name>
<feature type="repeat" description="PPR" evidence="2">
    <location>
        <begin position="399"/>
        <end position="433"/>
    </location>
</feature>
<dbReference type="Pfam" id="PF01535">
    <property type="entry name" value="PPR"/>
    <property type="match status" value="4"/>
</dbReference>
<feature type="repeat" description="PPR" evidence="2">
    <location>
        <begin position="178"/>
        <end position="212"/>
    </location>
</feature>
<dbReference type="InterPro" id="IPR046960">
    <property type="entry name" value="PPR_At4g14850-like_plant"/>
</dbReference>
<keyword evidence="4" id="KW-1185">Reference proteome</keyword>
<dbReference type="Pfam" id="PF20431">
    <property type="entry name" value="E_motif"/>
    <property type="match status" value="1"/>
</dbReference>
<dbReference type="AlphaFoldDB" id="A0A5N6LIU4"/>
<evidence type="ECO:0000313" key="4">
    <source>
        <dbReference type="Proteomes" id="UP000326396"/>
    </source>
</evidence>
<dbReference type="Gene3D" id="1.25.40.10">
    <property type="entry name" value="Tetratricopeptide repeat domain"/>
    <property type="match status" value="4"/>
</dbReference>